<proteinExistence type="predicted"/>
<feature type="non-terminal residue" evidence="1">
    <location>
        <position position="1"/>
    </location>
</feature>
<reference evidence="1" key="1">
    <citation type="submission" date="2018-05" db="EMBL/GenBank/DDBJ databases">
        <authorList>
            <person name="Lanie J.A."/>
            <person name="Ng W.-L."/>
            <person name="Kazmierczak K.M."/>
            <person name="Andrzejewski T.M."/>
            <person name="Davidsen T.M."/>
            <person name="Wayne K.J."/>
            <person name="Tettelin H."/>
            <person name="Glass J.I."/>
            <person name="Rusch D."/>
            <person name="Podicherti R."/>
            <person name="Tsui H.-C.T."/>
            <person name="Winkler M.E."/>
        </authorList>
    </citation>
    <scope>NUCLEOTIDE SEQUENCE</scope>
</reference>
<protein>
    <submittedName>
        <fullName evidence="1">Uncharacterized protein</fullName>
    </submittedName>
</protein>
<name>A0A383EM53_9ZZZZ</name>
<dbReference type="AlphaFoldDB" id="A0A383EM53"/>
<accession>A0A383EM53</accession>
<evidence type="ECO:0000313" key="1">
    <source>
        <dbReference type="EMBL" id="SVE57543.1"/>
    </source>
</evidence>
<sequence length="24" mass="2916">TQADPTEIEKVLFHKRQIEKYDNI</sequence>
<organism evidence="1">
    <name type="scientific">marine metagenome</name>
    <dbReference type="NCBI Taxonomy" id="408172"/>
    <lineage>
        <taxon>unclassified sequences</taxon>
        <taxon>metagenomes</taxon>
        <taxon>ecological metagenomes</taxon>
    </lineage>
</organism>
<dbReference type="EMBL" id="UINC01226872">
    <property type="protein sequence ID" value="SVE57543.1"/>
    <property type="molecule type" value="Genomic_DNA"/>
</dbReference>
<gene>
    <name evidence="1" type="ORF">METZ01_LOCUS510397</name>
</gene>